<gene>
    <name evidence="1" type="ORF">TUM4438_45910</name>
</gene>
<evidence type="ECO:0000313" key="2">
    <source>
        <dbReference type="Proteomes" id="UP000887104"/>
    </source>
</evidence>
<dbReference type="EMBL" id="BPEY01000213">
    <property type="protein sequence ID" value="GIU52660.1"/>
    <property type="molecule type" value="Genomic_DNA"/>
</dbReference>
<evidence type="ECO:0000313" key="1">
    <source>
        <dbReference type="EMBL" id="GIU52660.1"/>
    </source>
</evidence>
<sequence>MKSNQSWLEVKKQLKYCSERDLLGLVQELYKLNSINKEYLNAKFLAGINLQQKDEFIKEIINTIRTLWQKSFHDPYGYGGGVVRVKISPIKAPLVTYKKAVGVDGGYIAVLAEYIIYGQIFLERNCAEMSDTALNSINSVAKELFVLLANEDKYINSLSSKQLENIQVFIASYYAKNIALVAYKDVENLITNTLKNSSKF</sequence>
<dbReference type="RefSeq" id="WP_220783570.1">
    <property type="nucleotide sequence ID" value="NZ_BPEY01000213.1"/>
</dbReference>
<name>A0ABQ4PRW5_9GAMM</name>
<organism evidence="1 2">
    <name type="scientific">Shewanella sairae</name>
    <dbReference type="NCBI Taxonomy" id="190310"/>
    <lineage>
        <taxon>Bacteria</taxon>
        <taxon>Pseudomonadati</taxon>
        <taxon>Pseudomonadota</taxon>
        <taxon>Gammaproteobacteria</taxon>
        <taxon>Alteromonadales</taxon>
        <taxon>Shewanellaceae</taxon>
        <taxon>Shewanella</taxon>
    </lineage>
</organism>
<protein>
    <submittedName>
        <fullName evidence="1">Uncharacterized protein</fullName>
    </submittedName>
</protein>
<proteinExistence type="predicted"/>
<reference evidence="1" key="1">
    <citation type="submission" date="2021-05" db="EMBL/GenBank/DDBJ databases">
        <title>Molecular characterization for Shewanella algae harboring chromosomal blaOXA-55-like strains isolated from clinical and environment sample.</title>
        <authorList>
            <person name="Ohama Y."/>
            <person name="Aoki K."/>
            <person name="Harada S."/>
            <person name="Moriya K."/>
            <person name="Ishii Y."/>
            <person name="Tateda K."/>
        </authorList>
    </citation>
    <scope>NUCLEOTIDE SEQUENCE</scope>
    <source>
        <strain evidence="1">JCM 11563</strain>
    </source>
</reference>
<comment type="caution">
    <text evidence="1">The sequence shown here is derived from an EMBL/GenBank/DDBJ whole genome shotgun (WGS) entry which is preliminary data.</text>
</comment>
<dbReference type="Proteomes" id="UP000887104">
    <property type="component" value="Unassembled WGS sequence"/>
</dbReference>
<keyword evidence="2" id="KW-1185">Reference proteome</keyword>
<accession>A0ABQ4PRW5</accession>